<name>A0A0G1FE05_9BACT</name>
<protein>
    <submittedName>
        <fullName evidence="4">Glycosyl transferase family 2</fullName>
    </submittedName>
</protein>
<reference evidence="4 5" key="1">
    <citation type="journal article" date="2015" name="Nature">
        <title>rRNA introns, odd ribosomes, and small enigmatic genomes across a large radiation of phyla.</title>
        <authorList>
            <person name="Brown C.T."/>
            <person name="Hug L.A."/>
            <person name="Thomas B.C."/>
            <person name="Sharon I."/>
            <person name="Castelle C.J."/>
            <person name="Singh A."/>
            <person name="Wilkins M.J."/>
            <person name="Williams K.H."/>
            <person name="Banfield J.F."/>
        </authorList>
    </citation>
    <scope>NUCLEOTIDE SEQUENCE [LARGE SCALE GENOMIC DNA]</scope>
</reference>
<evidence type="ECO:0000313" key="5">
    <source>
        <dbReference type="Proteomes" id="UP000034543"/>
    </source>
</evidence>
<keyword evidence="3 4" id="KW-0808">Transferase</keyword>
<comment type="caution">
    <text evidence="4">The sequence shown here is derived from an EMBL/GenBank/DDBJ whole genome shotgun (WGS) entry which is preliminary data.</text>
</comment>
<evidence type="ECO:0000256" key="3">
    <source>
        <dbReference type="ARBA" id="ARBA00022679"/>
    </source>
</evidence>
<dbReference type="Pfam" id="PF13641">
    <property type="entry name" value="Glyco_tranf_2_3"/>
    <property type="match status" value="1"/>
</dbReference>
<dbReference type="AlphaFoldDB" id="A0A0G1FE05"/>
<dbReference type="STRING" id="1618436.UV59_C0011G0029"/>
<dbReference type="Proteomes" id="UP000034543">
    <property type="component" value="Unassembled WGS sequence"/>
</dbReference>
<dbReference type="PANTHER" id="PTHR43179">
    <property type="entry name" value="RHAMNOSYLTRANSFERASE WBBL"/>
    <property type="match status" value="1"/>
</dbReference>
<dbReference type="Gene3D" id="3.90.550.10">
    <property type="entry name" value="Spore Coat Polysaccharide Biosynthesis Protein SpsA, Chain A"/>
    <property type="match status" value="1"/>
</dbReference>
<accession>A0A0G1FE05</accession>
<dbReference type="GO" id="GO:0016757">
    <property type="term" value="F:glycosyltransferase activity"/>
    <property type="evidence" value="ECO:0007669"/>
    <property type="project" value="UniProtKB-KW"/>
</dbReference>
<keyword evidence="2" id="KW-0328">Glycosyltransferase</keyword>
<dbReference type="InterPro" id="IPR029044">
    <property type="entry name" value="Nucleotide-diphossugar_trans"/>
</dbReference>
<organism evidence="4 5">
    <name type="scientific">Candidatus Gottesmanbacteria bacterium GW2011_GWA1_43_11</name>
    <dbReference type="NCBI Taxonomy" id="1618436"/>
    <lineage>
        <taxon>Bacteria</taxon>
        <taxon>Candidatus Gottesmaniibacteriota</taxon>
    </lineage>
</organism>
<sequence>MLEPDTIRLLLSATEKHGGNGIFGPKILMKDGKRIWSIGGELDKKRYTAGLIGFKDLDNKNHKEKEVDFVSGTCMLIPRKLLEKDLRFYEKYFLYYEDVEFCVRAKQLGFSSFVVPTAKIVHLEESQSLLLKKYYLARNHLLFIERNAPFPVKLREVIRLPKTLYEHAAASEWNSLQGIRDYFVRRFGMF</sequence>
<dbReference type="PANTHER" id="PTHR43179:SF12">
    <property type="entry name" value="GALACTOFURANOSYLTRANSFERASE GLFT2"/>
    <property type="match status" value="1"/>
</dbReference>
<gene>
    <name evidence="4" type="ORF">UV59_C0011G0029</name>
</gene>
<proteinExistence type="inferred from homology"/>
<evidence type="ECO:0000256" key="2">
    <source>
        <dbReference type="ARBA" id="ARBA00022676"/>
    </source>
</evidence>
<dbReference type="SUPFAM" id="SSF53448">
    <property type="entry name" value="Nucleotide-diphospho-sugar transferases"/>
    <property type="match status" value="1"/>
</dbReference>
<evidence type="ECO:0000256" key="1">
    <source>
        <dbReference type="ARBA" id="ARBA00006739"/>
    </source>
</evidence>
<comment type="similarity">
    <text evidence="1">Belongs to the glycosyltransferase 2 family.</text>
</comment>
<dbReference type="EMBL" id="LCFB01000011">
    <property type="protein sequence ID" value="KKS85073.1"/>
    <property type="molecule type" value="Genomic_DNA"/>
</dbReference>
<evidence type="ECO:0000313" key="4">
    <source>
        <dbReference type="EMBL" id="KKS85073.1"/>
    </source>
</evidence>